<evidence type="ECO:0000313" key="3">
    <source>
        <dbReference type="Proteomes" id="UP001164746"/>
    </source>
</evidence>
<name>A0ABY7G751_MYAAR</name>
<feature type="chain" id="PRO_5045661978" evidence="1">
    <location>
        <begin position="21"/>
        <end position="84"/>
    </location>
</feature>
<evidence type="ECO:0000313" key="2">
    <source>
        <dbReference type="EMBL" id="WAR29033.1"/>
    </source>
</evidence>
<dbReference type="EMBL" id="CP111027">
    <property type="protein sequence ID" value="WAR29033.1"/>
    <property type="molecule type" value="Genomic_DNA"/>
</dbReference>
<keyword evidence="3" id="KW-1185">Reference proteome</keyword>
<dbReference type="Proteomes" id="UP001164746">
    <property type="component" value="Chromosome 16"/>
</dbReference>
<evidence type="ECO:0000256" key="1">
    <source>
        <dbReference type="SAM" id="SignalP"/>
    </source>
</evidence>
<gene>
    <name evidence="2" type="ORF">MAR_002601</name>
</gene>
<reference evidence="2" key="1">
    <citation type="submission" date="2022-11" db="EMBL/GenBank/DDBJ databases">
        <title>Centuries of genome instability and evolution in soft-shell clam transmissible cancer (bioRxiv).</title>
        <authorList>
            <person name="Hart S.F.M."/>
            <person name="Yonemitsu M.A."/>
            <person name="Giersch R.M."/>
            <person name="Beal B.F."/>
            <person name="Arriagada G."/>
            <person name="Davis B.W."/>
            <person name="Ostrander E.A."/>
            <person name="Goff S.P."/>
            <person name="Metzger M.J."/>
        </authorList>
    </citation>
    <scope>NUCLEOTIDE SEQUENCE</scope>
    <source>
        <strain evidence="2">MELC-2E11</strain>
        <tissue evidence="2">Siphon/mantle</tissue>
    </source>
</reference>
<organism evidence="2 3">
    <name type="scientific">Mya arenaria</name>
    <name type="common">Soft-shell clam</name>
    <dbReference type="NCBI Taxonomy" id="6604"/>
    <lineage>
        <taxon>Eukaryota</taxon>
        <taxon>Metazoa</taxon>
        <taxon>Spiralia</taxon>
        <taxon>Lophotrochozoa</taxon>
        <taxon>Mollusca</taxon>
        <taxon>Bivalvia</taxon>
        <taxon>Autobranchia</taxon>
        <taxon>Heteroconchia</taxon>
        <taxon>Euheterodonta</taxon>
        <taxon>Imparidentia</taxon>
        <taxon>Neoheterodontei</taxon>
        <taxon>Myida</taxon>
        <taxon>Myoidea</taxon>
        <taxon>Myidae</taxon>
        <taxon>Mya</taxon>
    </lineage>
</organism>
<feature type="signal peptide" evidence="1">
    <location>
        <begin position="1"/>
        <end position="20"/>
    </location>
</feature>
<keyword evidence="1" id="KW-0732">Signal</keyword>
<protein>
    <submittedName>
        <fullName evidence="2">Uncharacterized protein</fullName>
    </submittedName>
</protein>
<proteinExistence type="predicted"/>
<accession>A0ABY7G751</accession>
<sequence length="84" mass="9340">MMGPLMLLMLYLLFLEPTDAMRFPHIRIGAKLDLKLSINDVSDDVPVVLQRGGCLTGSPRRCKQSRTVGIIKCQGLQPNEEADN</sequence>